<evidence type="ECO:0000313" key="2">
    <source>
        <dbReference type="EMBL" id="KAK7750124.1"/>
    </source>
</evidence>
<keyword evidence="1" id="KW-0732">Signal</keyword>
<reference evidence="2 3" key="1">
    <citation type="submission" date="2024-02" db="EMBL/GenBank/DDBJ databases">
        <title>De novo assembly and annotation of 12 fungi associated with fruit tree decline syndrome in Ontario, Canada.</title>
        <authorList>
            <person name="Sulman M."/>
            <person name="Ellouze W."/>
            <person name="Ilyukhin E."/>
        </authorList>
    </citation>
    <scope>NUCLEOTIDE SEQUENCE [LARGE SCALE GENOMIC DNA]</scope>
    <source>
        <strain evidence="2 3">M11/M66-122</strain>
    </source>
</reference>
<sequence length="244" mass="27688">MLFSVFNTILLSPLVFLKQVSSATGDVGLHYQTPSDAFLESTGLPPSGNATRDQLRVELSRRVQEMNGCDVARTYQSSLWMECTEWCDLKDYGKHNVLRYHVRLSGIGADTEQWCDFIHSAIDIECGWKRPFYQCNYNGDDSRARVDPKLGIYLVNGYNDNKVEFHDGVNIRFDWWGWWEPRDAMHDCVAGAIRLATCRGVEFANGRRCIPVLHADPDGSAEFQEGFVKPDGCHWANEVPEGSQ</sequence>
<protein>
    <submittedName>
        <fullName evidence="2">Uncharacterized protein</fullName>
    </submittedName>
</protein>
<feature type="signal peptide" evidence="1">
    <location>
        <begin position="1"/>
        <end position="22"/>
    </location>
</feature>
<evidence type="ECO:0000256" key="1">
    <source>
        <dbReference type="SAM" id="SignalP"/>
    </source>
</evidence>
<dbReference type="EMBL" id="JAKJXP020000070">
    <property type="protein sequence ID" value="KAK7750124.1"/>
    <property type="molecule type" value="Genomic_DNA"/>
</dbReference>
<evidence type="ECO:0000313" key="3">
    <source>
        <dbReference type="Proteomes" id="UP001320420"/>
    </source>
</evidence>
<keyword evidence="3" id="KW-1185">Reference proteome</keyword>
<accession>A0AAN9YQ86</accession>
<dbReference type="Proteomes" id="UP001320420">
    <property type="component" value="Unassembled WGS sequence"/>
</dbReference>
<gene>
    <name evidence="2" type="ORF">SLS62_007992</name>
</gene>
<name>A0AAN9YQ86_9PEZI</name>
<dbReference type="AlphaFoldDB" id="A0AAN9YQ86"/>
<proteinExistence type="predicted"/>
<organism evidence="2 3">
    <name type="scientific">Diatrype stigma</name>
    <dbReference type="NCBI Taxonomy" id="117547"/>
    <lineage>
        <taxon>Eukaryota</taxon>
        <taxon>Fungi</taxon>
        <taxon>Dikarya</taxon>
        <taxon>Ascomycota</taxon>
        <taxon>Pezizomycotina</taxon>
        <taxon>Sordariomycetes</taxon>
        <taxon>Xylariomycetidae</taxon>
        <taxon>Xylariales</taxon>
        <taxon>Diatrypaceae</taxon>
        <taxon>Diatrype</taxon>
    </lineage>
</organism>
<comment type="caution">
    <text evidence="2">The sequence shown here is derived from an EMBL/GenBank/DDBJ whole genome shotgun (WGS) entry which is preliminary data.</text>
</comment>
<feature type="chain" id="PRO_5042823537" evidence="1">
    <location>
        <begin position="23"/>
        <end position="244"/>
    </location>
</feature>